<feature type="domain" description="Helicase C-terminal" evidence="8">
    <location>
        <begin position="549"/>
        <end position="712"/>
    </location>
</feature>
<feature type="compositionally biased region" description="Polar residues" evidence="6">
    <location>
        <begin position="26"/>
        <end position="36"/>
    </location>
</feature>
<dbReference type="EC" id="3.6.4.13" evidence="1"/>
<dbReference type="SUPFAM" id="SSF52540">
    <property type="entry name" value="P-loop containing nucleoside triphosphate hydrolases"/>
    <property type="match status" value="1"/>
</dbReference>
<organism evidence="9 10">
    <name type="scientific">Sporidiobolus salmonicolor</name>
    <name type="common">Yeast-like fungus</name>
    <name type="synonym">Sporobolomyces salmonicolor</name>
    <dbReference type="NCBI Taxonomy" id="5005"/>
    <lineage>
        <taxon>Eukaryota</taxon>
        <taxon>Fungi</taxon>
        <taxon>Dikarya</taxon>
        <taxon>Basidiomycota</taxon>
        <taxon>Pucciniomycotina</taxon>
        <taxon>Microbotryomycetes</taxon>
        <taxon>Sporidiobolales</taxon>
        <taxon>Sporidiobolaceae</taxon>
        <taxon>Sporobolomyces</taxon>
    </lineage>
</organism>
<keyword evidence="10" id="KW-1185">Reference proteome</keyword>
<keyword evidence="5" id="KW-0067">ATP-binding</keyword>
<dbReference type="InterPro" id="IPR001650">
    <property type="entry name" value="Helicase_C-like"/>
</dbReference>
<dbReference type="SMART" id="SM00487">
    <property type="entry name" value="DEXDc"/>
    <property type="match status" value="1"/>
</dbReference>
<dbReference type="AlphaFoldDB" id="A0A0D6EI21"/>
<dbReference type="EMBL" id="CENE01000003">
    <property type="protein sequence ID" value="CEQ39566.1"/>
    <property type="molecule type" value="Genomic_DNA"/>
</dbReference>
<keyword evidence="3" id="KW-0378">Hydrolase</keyword>
<protein>
    <recommendedName>
        <fullName evidence="1">RNA helicase</fullName>
        <ecNumber evidence="1">3.6.4.13</ecNumber>
    </recommendedName>
</protein>
<dbReference type="SMART" id="SM00490">
    <property type="entry name" value="HELICc"/>
    <property type="match status" value="1"/>
</dbReference>
<feature type="region of interest" description="Disordered" evidence="6">
    <location>
        <begin position="200"/>
        <end position="221"/>
    </location>
</feature>
<dbReference type="PROSITE" id="PS51194">
    <property type="entry name" value="HELICASE_CTER"/>
    <property type="match status" value="1"/>
</dbReference>
<evidence type="ECO:0000256" key="2">
    <source>
        <dbReference type="ARBA" id="ARBA00022741"/>
    </source>
</evidence>
<dbReference type="PROSITE" id="PS51192">
    <property type="entry name" value="HELICASE_ATP_BIND_1"/>
    <property type="match status" value="1"/>
</dbReference>
<dbReference type="PANTHER" id="PTHR47958">
    <property type="entry name" value="ATP-DEPENDENT RNA HELICASE DBP3"/>
    <property type="match status" value="1"/>
</dbReference>
<dbReference type="InterPro" id="IPR027417">
    <property type="entry name" value="P-loop_NTPase"/>
</dbReference>
<feature type="region of interest" description="Disordered" evidence="6">
    <location>
        <begin position="111"/>
        <end position="133"/>
    </location>
</feature>
<gene>
    <name evidence="9" type="primary">SPOSA6832_01087</name>
</gene>
<dbReference type="GO" id="GO:0003676">
    <property type="term" value="F:nucleic acid binding"/>
    <property type="evidence" value="ECO:0007669"/>
    <property type="project" value="InterPro"/>
</dbReference>
<evidence type="ECO:0000259" key="8">
    <source>
        <dbReference type="PROSITE" id="PS51194"/>
    </source>
</evidence>
<dbReference type="Pfam" id="PF00271">
    <property type="entry name" value="Helicase_C"/>
    <property type="match status" value="1"/>
</dbReference>
<feature type="region of interest" description="Disordered" evidence="6">
    <location>
        <begin position="162"/>
        <end position="182"/>
    </location>
</feature>
<dbReference type="InterPro" id="IPR014001">
    <property type="entry name" value="Helicase_ATP-bd"/>
</dbReference>
<proteinExistence type="predicted"/>
<feature type="non-terminal residue" evidence="9">
    <location>
        <position position="1"/>
    </location>
</feature>
<name>A0A0D6EI21_SPOSA</name>
<dbReference type="InterPro" id="IPR011545">
    <property type="entry name" value="DEAD/DEAH_box_helicase_dom"/>
</dbReference>
<evidence type="ECO:0000313" key="9">
    <source>
        <dbReference type="EMBL" id="CEQ39566.1"/>
    </source>
</evidence>
<evidence type="ECO:0000256" key="4">
    <source>
        <dbReference type="ARBA" id="ARBA00022806"/>
    </source>
</evidence>
<dbReference type="Pfam" id="PF00270">
    <property type="entry name" value="DEAD"/>
    <property type="match status" value="1"/>
</dbReference>
<evidence type="ECO:0000256" key="1">
    <source>
        <dbReference type="ARBA" id="ARBA00012552"/>
    </source>
</evidence>
<evidence type="ECO:0000256" key="3">
    <source>
        <dbReference type="ARBA" id="ARBA00022801"/>
    </source>
</evidence>
<dbReference type="GO" id="GO:0016787">
    <property type="term" value="F:hydrolase activity"/>
    <property type="evidence" value="ECO:0007669"/>
    <property type="project" value="UniProtKB-KW"/>
</dbReference>
<dbReference type="CDD" id="cd18787">
    <property type="entry name" value="SF2_C_DEAD"/>
    <property type="match status" value="1"/>
</dbReference>
<evidence type="ECO:0000256" key="6">
    <source>
        <dbReference type="SAM" id="MobiDB-lite"/>
    </source>
</evidence>
<reference evidence="10" key="1">
    <citation type="submission" date="2015-02" db="EMBL/GenBank/DDBJ databases">
        <authorList>
            <person name="Gon?alves P."/>
        </authorList>
    </citation>
    <scope>NUCLEOTIDE SEQUENCE [LARGE SCALE GENOMIC DNA]</scope>
</reference>
<dbReference type="OrthoDB" id="4726at2759"/>
<dbReference type="GO" id="GO:0005524">
    <property type="term" value="F:ATP binding"/>
    <property type="evidence" value="ECO:0007669"/>
    <property type="project" value="UniProtKB-KW"/>
</dbReference>
<feature type="compositionally biased region" description="Polar residues" evidence="6">
    <location>
        <begin position="121"/>
        <end position="130"/>
    </location>
</feature>
<sequence>MLTLRSPSPHHSPAFPQPIPLPLGSRPSSSNPGTNGSATSLLAQPASSPAPLSPHSAPGGFFAERHLQQDRLRTSSDESSVKDEQIKLLTAQVNSLSTTVSHLLNNNNTAASGNAAGAQSPHLNGPSSASIGRGMSLPIPSPSLGSFNDGSGQGGIAWGRRTRRGQESADAAGEHGWASEERELEECHFETLSSNSAWDGGVSSPMLGNGGGSAVGSPMLGNPPGSLGSKWEVLGIGNDLFRAIAKYGLGPPTKIQSKSIPCVVRGQDVVAQAPAIQERIQSYVIPALQLIFTHASLAAQQAALEGTQPGPRGIQAIVITATVDQAAQAQRLSVGLGGSLGIRSSLCVGASSASDLQNELQTLLKAPPHILVGTPQKLLDLFSMRALPTHDVRLLVIDECDQLIARNLAEYVLNLARLLPPASSSAPSSSGSPVLPRSPLPGAFDSPAFSTSMARFGSNGGGGGAGAVERQMAIFSCTVPQDVLNFASSLQLREPVRVLVRRDNGGDGASPSMRGLRQYYLYLAVGSAGSKSRAVGAGRREAGTAREWKLEALADLCEDHSFDHAVIFASSLDNVEAIQYKLGNRAIEAYALHQDMGQPARQQILAKFRSSAPSLHQRPGMGSKRVLIVYDVLSRSLSGEVNQVPLVINFDLPRAVEDYIHRIACASTSGYGKNSSMVLNIVTPSDVDMLRGIESFYRCKIQELPPNFATSS</sequence>
<evidence type="ECO:0000259" key="7">
    <source>
        <dbReference type="PROSITE" id="PS51192"/>
    </source>
</evidence>
<feature type="region of interest" description="Disordered" evidence="6">
    <location>
        <begin position="1"/>
        <end position="65"/>
    </location>
</feature>
<accession>A0A0D6EI21</accession>
<dbReference type="Proteomes" id="UP000243876">
    <property type="component" value="Unassembled WGS sequence"/>
</dbReference>
<keyword evidence="4" id="KW-0347">Helicase</keyword>
<feature type="domain" description="Helicase ATP-binding" evidence="7">
    <location>
        <begin position="260"/>
        <end position="497"/>
    </location>
</feature>
<evidence type="ECO:0000313" key="10">
    <source>
        <dbReference type="Proteomes" id="UP000243876"/>
    </source>
</evidence>
<evidence type="ECO:0000256" key="5">
    <source>
        <dbReference type="ARBA" id="ARBA00022840"/>
    </source>
</evidence>
<keyword evidence="2" id="KW-0547">Nucleotide-binding</keyword>
<dbReference type="GO" id="GO:0003724">
    <property type="term" value="F:RNA helicase activity"/>
    <property type="evidence" value="ECO:0007669"/>
    <property type="project" value="UniProtKB-EC"/>
</dbReference>
<dbReference type="Gene3D" id="3.40.50.300">
    <property type="entry name" value="P-loop containing nucleotide triphosphate hydrolases"/>
    <property type="match status" value="2"/>
</dbReference>
<feature type="compositionally biased region" description="Low complexity" evidence="6">
    <location>
        <begin position="37"/>
        <end position="58"/>
    </location>
</feature>